<dbReference type="InterPro" id="IPR025799">
    <property type="entry name" value="Arg_MeTrfase"/>
</dbReference>
<reference evidence="2" key="2">
    <citation type="submission" date="2020-09" db="EMBL/GenBank/DDBJ databases">
        <authorList>
            <person name="Sun Q."/>
            <person name="Ohkuma M."/>
        </authorList>
    </citation>
    <scope>NUCLEOTIDE SEQUENCE</scope>
    <source>
        <strain evidence="2">JCM 15325</strain>
    </source>
</reference>
<feature type="domain" description="Methyltransferase" evidence="1">
    <location>
        <begin position="48"/>
        <end position="136"/>
    </location>
</feature>
<dbReference type="PANTHER" id="PTHR11006:SF53">
    <property type="entry name" value="PROTEIN ARGININE N-METHYLTRANSFERASE 3"/>
    <property type="match status" value="1"/>
</dbReference>
<dbReference type="PANTHER" id="PTHR11006">
    <property type="entry name" value="PROTEIN ARGININE N-METHYLTRANSFERASE"/>
    <property type="match status" value="1"/>
</dbReference>
<reference evidence="2" key="1">
    <citation type="journal article" date="2014" name="Int. J. Syst. Evol. Microbiol.">
        <title>Complete genome sequence of Corynebacterium casei LMG S-19264T (=DSM 44701T), isolated from a smear-ripened cheese.</title>
        <authorList>
            <consortium name="US DOE Joint Genome Institute (JGI-PGF)"/>
            <person name="Walter F."/>
            <person name="Albersmeier A."/>
            <person name="Kalinowski J."/>
            <person name="Ruckert C."/>
        </authorList>
    </citation>
    <scope>NUCLEOTIDE SEQUENCE</scope>
    <source>
        <strain evidence="2">JCM 15325</strain>
    </source>
</reference>
<evidence type="ECO:0000313" key="2">
    <source>
        <dbReference type="EMBL" id="GGL51323.1"/>
    </source>
</evidence>
<dbReference type="Pfam" id="PF13649">
    <property type="entry name" value="Methyltransf_25"/>
    <property type="match status" value="1"/>
</dbReference>
<name>A0A917S378_9BACL</name>
<dbReference type="Proteomes" id="UP000654670">
    <property type="component" value="Unassembled WGS sequence"/>
</dbReference>
<dbReference type="RefSeq" id="WP_188802413.1">
    <property type="nucleotide sequence ID" value="NZ_BMOK01000005.1"/>
</dbReference>
<evidence type="ECO:0000259" key="1">
    <source>
        <dbReference type="Pfam" id="PF13649"/>
    </source>
</evidence>
<dbReference type="GO" id="GO:0016274">
    <property type="term" value="F:protein-arginine N-methyltransferase activity"/>
    <property type="evidence" value="ECO:0007669"/>
    <property type="project" value="InterPro"/>
</dbReference>
<dbReference type="GO" id="GO:0042054">
    <property type="term" value="F:histone methyltransferase activity"/>
    <property type="evidence" value="ECO:0007669"/>
    <property type="project" value="TreeGrafter"/>
</dbReference>
<protein>
    <recommendedName>
        <fullName evidence="1">Methyltransferase domain-containing protein</fullName>
    </recommendedName>
</protein>
<gene>
    <name evidence="2" type="ORF">GCM10007968_14340</name>
</gene>
<dbReference type="EMBL" id="BMOK01000005">
    <property type="protein sequence ID" value="GGL51323.1"/>
    <property type="molecule type" value="Genomic_DNA"/>
</dbReference>
<dbReference type="Gene3D" id="3.40.50.150">
    <property type="entry name" value="Vaccinia Virus protein VP39"/>
    <property type="match status" value="1"/>
</dbReference>
<keyword evidence="3" id="KW-1185">Reference proteome</keyword>
<sequence>MVQKKIEEINELGQFIPLHYHFQMLSDEFRMNAFKNAIEQTVTPQNKVVELGSGTGVLSFLAARQGAKVWSVEYNPALVSASRKFLKNNGVSDRVTVIEGDASSWLPEEPVDLVICEMLHSALLREKQVQVIADFRDAHAARFGKIPQFLPCATLLAVQPVWQNYDFHGFHAPVPLFQSAYARTDDCSPCCDPVVYKIVDYDHAHVENIESVLLFQPQQDSGVNALRFITKSVLVMNLSTGKTVDWHSQHIVLPLEQPLQLAAGQTMRVSFNYKPGDSIERLNQSIKAEAE</sequence>
<evidence type="ECO:0000313" key="3">
    <source>
        <dbReference type="Proteomes" id="UP000654670"/>
    </source>
</evidence>
<dbReference type="AlphaFoldDB" id="A0A917S378"/>
<dbReference type="InterPro" id="IPR041698">
    <property type="entry name" value="Methyltransf_25"/>
</dbReference>
<accession>A0A917S378</accession>
<proteinExistence type="predicted"/>
<organism evidence="2 3">
    <name type="scientific">Sporolactobacillus putidus</name>
    <dbReference type="NCBI Taxonomy" id="492735"/>
    <lineage>
        <taxon>Bacteria</taxon>
        <taxon>Bacillati</taxon>
        <taxon>Bacillota</taxon>
        <taxon>Bacilli</taxon>
        <taxon>Bacillales</taxon>
        <taxon>Sporolactobacillaceae</taxon>
        <taxon>Sporolactobacillus</taxon>
    </lineage>
</organism>
<dbReference type="SUPFAM" id="SSF53335">
    <property type="entry name" value="S-adenosyl-L-methionine-dependent methyltransferases"/>
    <property type="match status" value="1"/>
</dbReference>
<dbReference type="InterPro" id="IPR029063">
    <property type="entry name" value="SAM-dependent_MTases_sf"/>
</dbReference>
<comment type="caution">
    <text evidence="2">The sequence shown here is derived from an EMBL/GenBank/DDBJ whole genome shotgun (WGS) entry which is preliminary data.</text>
</comment>
<dbReference type="CDD" id="cd02440">
    <property type="entry name" value="AdoMet_MTases"/>
    <property type="match status" value="1"/>
</dbReference>